<dbReference type="InterPro" id="IPR000571">
    <property type="entry name" value="Znf_CCCH"/>
</dbReference>
<dbReference type="InterPro" id="IPR045124">
    <property type="entry name" value="Su(sable)-like"/>
</dbReference>
<dbReference type="Pfam" id="PF14608">
    <property type="entry name" value="zf-CCCH_2"/>
    <property type="match status" value="1"/>
</dbReference>
<dbReference type="InterPro" id="IPR036855">
    <property type="entry name" value="Znf_CCCH_sf"/>
</dbReference>
<dbReference type="EMBL" id="JAACNH010000004">
    <property type="protein sequence ID" value="KAG8444038.1"/>
    <property type="molecule type" value="Genomic_DNA"/>
</dbReference>
<feature type="zinc finger region" description="C3H1-type" evidence="6">
    <location>
        <begin position="263"/>
        <end position="289"/>
    </location>
</feature>
<evidence type="ECO:0000313" key="10">
    <source>
        <dbReference type="Proteomes" id="UP000812440"/>
    </source>
</evidence>
<dbReference type="Gene3D" id="1.20.120.1350">
    <property type="entry name" value="Pneumovirus matrix protein 2 (M2), zinc-binding domain"/>
    <property type="match status" value="1"/>
</dbReference>
<dbReference type="Pfam" id="PF22623">
    <property type="entry name" value="zf-CCCH_9"/>
    <property type="match status" value="1"/>
</dbReference>
<protein>
    <recommendedName>
        <fullName evidence="8">C3H1-type domain-containing protein</fullName>
    </recommendedName>
</protein>
<feature type="region of interest" description="Disordered" evidence="7">
    <location>
        <begin position="1"/>
        <end position="121"/>
    </location>
</feature>
<evidence type="ECO:0000256" key="4">
    <source>
        <dbReference type="ARBA" id="ARBA00022771"/>
    </source>
</evidence>
<evidence type="ECO:0000313" key="9">
    <source>
        <dbReference type="EMBL" id="KAG8444038.1"/>
    </source>
</evidence>
<feature type="compositionally biased region" description="Basic residues" evidence="7">
    <location>
        <begin position="61"/>
        <end position="90"/>
    </location>
</feature>
<feature type="zinc finger region" description="C3H1-type" evidence="6">
    <location>
        <begin position="296"/>
        <end position="318"/>
    </location>
</feature>
<keyword evidence="4 6" id="KW-0863">Zinc-finger</keyword>
<dbReference type="PANTHER" id="PTHR13119:SF22">
    <property type="entry name" value="ZINC FINGER CCCH DOMAIN-CONTAINING PROTEIN 6"/>
    <property type="match status" value="1"/>
</dbReference>
<proteinExistence type="predicted"/>
<evidence type="ECO:0000256" key="7">
    <source>
        <dbReference type="SAM" id="MobiDB-lite"/>
    </source>
</evidence>
<evidence type="ECO:0000256" key="3">
    <source>
        <dbReference type="ARBA" id="ARBA00022737"/>
    </source>
</evidence>
<keyword evidence="5 6" id="KW-0862">Zinc</keyword>
<feature type="compositionally biased region" description="Basic residues" evidence="7">
    <location>
        <begin position="218"/>
        <end position="229"/>
    </location>
</feature>
<keyword evidence="3" id="KW-0677">Repeat</keyword>
<dbReference type="GO" id="GO:0045892">
    <property type="term" value="P:negative regulation of DNA-templated transcription"/>
    <property type="evidence" value="ECO:0007669"/>
    <property type="project" value="InterPro"/>
</dbReference>
<dbReference type="Proteomes" id="UP000812440">
    <property type="component" value="Chromosome 5"/>
</dbReference>
<dbReference type="PROSITE" id="PS50103">
    <property type="entry name" value="ZF_C3H1"/>
    <property type="match status" value="3"/>
</dbReference>
<dbReference type="GO" id="GO:0003723">
    <property type="term" value="F:RNA binding"/>
    <property type="evidence" value="ECO:0007669"/>
    <property type="project" value="InterPro"/>
</dbReference>
<dbReference type="GO" id="GO:0005634">
    <property type="term" value="C:nucleus"/>
    <property type="evidence" value="ECO:0007669"/>
    <property type="project" value="TreeGrafter"/>
</dbReference>
<keyword evidence="10" id="KW-1185">Reference proteome</keyword>
<evidence type="ECO:0000256" key="5">
    <source>
        <dbReference type="ARBA" id="ARBA00022833"/>
    </source>
</evidence>
<keyword evidence="1" id="KW-0597">Phosphoprotein</keyword>
<dbReference type="PANTHER" id="PTHR13119">
    <property type="entry name" value="ZINC FINGER CCCH DOMAIN-CONTAINING PROTEI"/>
    <property type="match status" value="1"/>
</dbReference>
<gene>
    <name evidence="9" type="ORF">GDO86_009289</name>
</gene>
<comment type="caution">
    <text evidence="9">The sequence shown here is derived from an EMBL/GenBank/DDBJ whole genome shotgun (WGS) entry which is preliminary data.</text>
</comment>
<dbReference type="GO" id="GO:0008270">
    <property type="term" value="F:zinc ion binding"/>
    <property type="evidence" value="ECO:0007669"/>
    <property type="project" value="UniProtKB-KW"/>
</dbReference>
<dbReference type="OrthoDB" id="411372at2759"/>
<sequence>MAFESLFSRPPNPVLDQNMTDSEHAGDTREDGELEDGEIDDGGIEEKTQEIQAAENPSIAKTRRKRRRRKRGKEKEKKKEKRRRREKHKQSFNSDNSSEYSCDSDTDYAERSSKETMYRDYDQVSQLDHVTLNYMNPSNAQQKKSANEYVDYGNNSDGNYNEEDEEDFAEQLKHYRQAKEHSNFCEPLNKSNYKGIHQGREQPPAGFYGRGRGIQKKDRGRGRGVHKGPKPYFQDGFQEGTKPIKKWVNLSQEFISQHTVEHKGKQICKYFLQERCYKGDQCKFHHEAEIGKWNEVCKFYVQGCCTKGDKCRYMHDEFPCKFYHTGAKCYQGDNCKFSHDPLTDESRDLLNKVLNTEEEVQHEDENGSEEMQRHGTPFYSPPFLGMQFQGSHHSMYGSDQLPECEPNVSQLTEKPLLQSDSCFANFSQTGATAPYNASSFPNHLTNNQRENISFSSPSFLQNPESKAQMMQQQNSYPSSQNTTGFFDNYYSQQAVYNAKSSSTPENDISNWYTSSEEEDGSGVTSILKTLRNQAKIARVNSTEQSLQSQTFDPRLAKDRAVRPQVSDPRVKCTQVENSKDPEETACTDPRFARTPENMKSKKYHLSSTLMQDLTVSWCTQKAR</sequence>
<organism evidence="9 10">
    <name type="scientific">Hymenochirus boettgeri</name>
    <name type="common">Congo dwarf clawed frog</name>
    <dbReference type="NCBI Taxonomy" id="247094"/>
    <lineage>
        <taxon>Eukaryota</taxon>
        <taxon>Metazoa</taxon>
        <taxon>Chordata</taxon>
        <taxon>Craniata</taxon>
        <taxon>Vertebrata</taxon>
        <taxon>Euteleostomi</taxon>
        <taxon>Amphibia</taxon>
        <taxon>Batrachia</taxon>
        <taxon>Anura</taxon>
        <taxon>Pipoidea</taxon>
        <taxon>Pipidae</taxon>
        <taxon>Pipinae</taxon>
        <taxon>Hymenochirus</taxon>
    </lineage>
</organism>
<feature type="compositionally biased region" description="Polar residues" evidence="7">
    <location>
        <begin position="91"/>
        <end position="101"/>
    </location>
</feature>
<feature type="domain" description="C3H1-type" evidence="8">
    <location>
        <begin position="319"/>
        <end position="342"/>
    </location>
</feature>
<accession>A0A8T2JK01</accession>
<reference evidence="9" key="1">
    <citation type="thesis" date="2020" institute="ProQuest LLC" country="789 East Eisenhower Parkway, Ann Arbor, MI, USA">
        <title>Comparative Genomics and Chromosome Evolution.</title>
        <authorList>
            <person name="Mudd A.B."/>
        </authorList>
    </citation>
    <scope>NUCLEOTIDE SEQUENCE</scope>
    <source>
        <strain evidence="9">Female2</strain>
        <tissue evidence="9">Blood</tissue>
    </source>
</reference>
<evidence type="ECO:0000256" key="2">
    <source>
        <dbReference type="ARBA" id="ARBA00022723"/>
    </source>
</evidence>
<dbReference type="Pfam" id="PF18044">
    <property type="entry name" value="zf-CCCH_4"/>
    <property type="match status" value="1"/>
</dbReference>
<dbReference type="Gene3D" id="4.10.1000.10">
    <property type="entry name" value="Zinc finger, CCCH-type"/>
    <property type="match status" value="1"/>
</dbReference>
<evidence type="ECO:0000256" key="1">
    <source>
        <dbReference type="ARBA" id="ARBA00022553"/>
    </source>
</evidence>
<evidence type="ECO:0000259" key="8">
    <source>
        <dbReference type="PROSITE" id="PS50103"/>
    </source>
</evidence>
<feature type="compositionally biased region" description="Basic and acidic residues" evidence="7">
    <location>
        <begin position="108"/>
        <end position="121"/>
    </location>
</feature>
<dbReference type="SUPFAM" id="SSF90229">
    <property type="entry name" value="CCCH zinc finger"/>
    <property type="match status" value="3"/>
</dbReference>
<dbReference type="InterPro" id="IPR054361">
    <property type="entry name" value="Znf-CCCH_ZC3H4/6/8"/>
</dbReference>
<evidence type="ECO:0000256" key="6">
    <source>
        <dbReference type="PROSITE-ProRule" id="PRU00723"/>
    </source>
</evidence>
<feature type="domain" description="C3H1-type" evidence="8">
    <location>
        <begin position="296"/>
        <end position="318"/>
    </location>
</feature>
<feature type="compositionally biased region" description="Acidic residues" evidence="7">
    <location>
        <begin position="32"/>
        <end position="43"/>
    </location>
</feature>
<dbReference type="InterPro" id="IPR041367">
    <property type="entry name" value="Znf-CCCH_4"/>
</dbReference>
<keyword evidence="2 6" id="KW-0479">Metal-binding</keyword>
<feature type="compositionally biased region" description="Basic and acidic residues" evidence="7">
    <location>
        <begin position="21"/>
        <end position="31"/>
    </location>
</feature>
<feature type="region of interest" description="Disordered" evidence="7">
    <location>
        <begin position="195"/>
        <end position="232"/>
    </location>
</feature>
<feature type="domain" description="C3H1-type" evidence="8">
    <location>
        <begin position="263"/>
        <end position="289"/>
    </location>
</feature>
<name>A0A8T2JK01_9PIPI</name>
<dbReference type="AlphaFoldDB" id="A0A8T2JK01"/>
<feature type="zinc finger region" description="C3H1-type" evidence="6">
    <location>
        <begin position="319"/>
        <end position="342"/>
    </location>
</feature>
<dbReference type="SMART" id="SM00356">
    <property type="entry name" value="ZnF_C3H1"/>
    <property type="match status" value="3"/>
</dbReference>